<proteinExistence type="predicted"/>
<sequence>MDPIAILKVIYETAALIKQTVDNAKVNEKQCKRLEERIGAISESLISINDRDLQRPELKKSLGNFRNCVKQCLDFVTQFNDEKWYSYKKIFKTQAHKEQFDEMNLQLSQCATDLNLGINLKQMFDRKLDESDQKVDLKNIESKIDEITTMMEKKYEEQVLRFKAMEENNTQRHNSMKSLIMECNKERGDSARACKIEEEKNAYRQIPYDDLIIEKCIGRGGFADVYRGKWLSHDHEVVIKLIRIEHLDDRVKEDFINEISVMYLTRYEHILNIFGACMGPTKYALIVEYMSLGSLYDVLQRKKPQLTWSDRLSVANQMIKGVNYLHKLPKPIIHRDIKSVNILMTDNVKGFLVKIADFGLAKIRHETSRQSSHGPSVGTLPWKAPELLKMGKHTEASDIYALGVVLWELATESEPYGDSDLSTISAFVLRGDRLDIPDGIPSRFRELISRAWVHEPQRRPTCQELLNSMKDVFCEPDVNKKPPNNASAITKKVATDSSRIASSHEYNRNLPKSNEKENRAVNIHANAKWAQKGMTIAGGNGEGDATNQLYYPQGLFVDDDKTVVIADCWNNRIIQWKKDDTANGQVVAGGKGQGNGLHQLNGPTDVLIDNEMDSLIICDGRRIVRWFRLSDRRQGEILIDNIQCYGLTLDEQRYLYVSDVVKHEVRRYELGEKNGTLVAGGNGKGSSLNQLNEPRYLFVDRQQNVYVSDSENNRVMKWNKGEKRGIVVAGGQGKGDALTQLNGPNGLFVDTLGTLYVVDSLNNRVMRWTQGAKQGAVIVGGNGQGAGANQFKCPIGLSFDRQGNLYVTDHDNNRVQRFSIE</sequence>
<dbReference type="PANTHER" id="PTHR44329">
    <property type="entry name" value="SERINE/THREONINE-PROTEIN KINASE TNNI3K-RELATED"/>
    <property type="match status" value="1"/>
</dbReference>
<reference evidence="8" key="1">
    <citation type="submission" date="2021-02" db="EMBL/GenBank/DDBJ databases">
        <authorList>
            <person name="Nowell W R."/>
        </authorList>
    </citation>
    <scope>NUCLEOTIDE SEQUENCE</scope>
</reference>
<dbReference type="Gene3D" id="2.40.10.500">
    <property type="match status" value="1"/>
</dbReference>
<dbReference type="InterPro" id="IPR017441">
    <property type="entry name" value="Protein_kinase_ATP_BS"/>
</dbReference>
<keyword evidence="1" id="KW-0723">Serine/threonine-protein kinase</keyword>
<evidence type="ECO:0000256" key="6">
    <source>
        <dbReference type="PROSITE-ProRule" id="PRU10141"/>
    </source>
</evidence>
<evidence type="ECO:0000313" key="8">
    <source>
        <dbReference type="EMBL" id="CAF3742428.1"/>
    </source>
</evidence>
<dbReference type="CDD" id="cd13999">
    <property type="entry name" value="STKc_MAP3K-like"/>
    <property type="match status" value="1"/>
</dbReference>
<accession>A0A818XQI5</accession>
<feature type="repeat" description="NHL" evidence="5">
    <location>
        <begin position="543"/>
        <end position="579"/>
    </location>
</feature>
<dbReference type="Proteomes" id="UP000663872">
    <property type="component" value="Unassembled WGS sequence"/>
</dbReference>
<feature type="binding site" evidence="6">
    <location>
        <position position="240"/>
    </location>
    <ligand>
        <name>ATP</name>
        <dbReference type="ChEBI" id="CHEBI:30616"/>
    </ligand>
</feature>
<dbReference type="InterPro" id="IPR036537">
    <property type="entry name" value="Adaptor_Cbl_N_dom_sf"/>
</dbReference>
<dbReference type="EMBL" id="CAJOBR010002642">
    <property type="protein sequence ID" value="CAF4695274.1"/>
    <property type="molecule type" value="Genomic_DNA"/>
</dbReference>
<evidence type="ECO:0000256" key="2">
    <source>
        <dbReference type="ARBA" id="ARBA00022737"/>
    </source>
</evidence>
<keyword evidence="4 6" id="KW-0067">ATP-binding</keyword>
<feature type="repeat" description="NHL" evidence="5">
    <location>
        <begin position="785"/>
        <end position="821"/>
    </location>
</feature>
<dbReference type="PROSITE" id="PS50011">
    <property type="entry name" value="PROTEIN_KINASE_DOM"/>
    <property type="match status" value="1"/>
</dbReference>
<dbReference type="SUPFAM" id="SSF56112">
    <property type="entry name" value="Protein kinase-like (PK-like)"/>
    <property type="match status" value="1"/>
</dbReference>
<protein>
    <recommendedName>
        <fullName evidence="7">Protein kinase domain-containing protein</fullName>
    </recommendedName>
</protein>
<evidence type="ECO:0000256" key="5">
    <source>
        <dbReference type="PROSITE-ProRule" id="PRU00504"/>
    </source>
</evidence>
<evidence type="ECO:0000256" key="4">
    <source>
        <dbReference type="ARBA" id="ARBA00022840"/>
    </source>
</evidence>
<keyword evidence="2" id="KW-0677">Repeat</keyword>
<feature type="repeat" description="NHL" evidence="5">
    <location>
        <begin position="684"/>
        <end position="721"/>
    </location>
</feature>
<evidence type="ECO:0000256" key="1">
    <source>
        <dbReference type="ARBA" id="ARBA00022527"/>
    </source>
</evidence>
<name>A0A818XQI5_9BILA</name>
<dbReference type="SUPFAM" id="SSF101898">
    <property type="entry name" value="NHL repeat"/>
    <property type="match status" value="1"/>
</dbReference>
<dbReference type="PANTHER" id="PTHR44329:SF298">
    <property type="entry name" value="MIXED LINEAGE KINASE DOMAIN-LIKE PROTEIN"/>
    <property type="match status" value="1"/>
</dbReference>
<dbReference type="PROSITE" id="PS51125">
    <property type="entry name" value="NHL"/>
    <property type="match status" value="3"/>
</dbReference>
<keyword evidence="1" id="KW-0808">Transferase</keyword>
<feature type="domain" description="Protein kinase" evidence="7">
    <location>
        <begin position="211"/>
        <end position="473"/>
    </location>
</feature>
<organism evidence="8 10">
    <name type="scientific">Rotaria socialis</name>
    <dbReference type="NCBI Taxonomy" id="392032"/>
    <lineage>
        <taxon>Eukaryota</taxon>
        <taxon>Metazoa</taxon>
        <taxon>Spiralia</taxon>
        <taxon>Gnathifera</taxon>
        <taxon>Rotifera</taxon>
        <taxon>Eurotatoria</taxon>
        <taxon>Bdelloidea</taxon>
        <taxon>Philodinida</taxon>
        <taxon>Philodinidae</taxon>
        <taxon>Rotaria</taxon>
    </lineage>
</organism>
<comment type="caution">
    <text evidence="8">The sequence shown here is derived from an EMBL/GenBank/DDBJ whole genome shotgun (WGS) entry which is preliminary data.</text>
</comment>
<dbReference type="InterPro" id="IPR054000">
    <property type="entry name" value="MLKL_N"/>
</dbReference>
<dbReference type="InterPro" id="IPR011009">
    <property type="entry name" value="Kinase-like_dom_sf"/>
</dbReference>
<dbReference type="InterPro" id="IPR059179">
    <property type="entry name" value="MLKL-like_MCAfunc"/>
</dbReference>
<dbReference type="CDD" id="cd05819">
    <property type="entry name" value="NHL"/>
    <property type="match status" value="1"/>
</dbReference>
<gene>
    <name evidence="8" type="ORF">GRG538_LOCUS30927</name>
    <name evidence="9" type="ORF">QYT958_LOCUS17446</name>
</gene>
<dbReference type="EMBL" id="CAJNYT010005395">
    <property type="protein sequence ID" value="CAF3742428.1"/>
    <property type="molecule type" value="Genomic_DNA"/>
</dbReference>
<dbReference type="SMART" id="SM00220">
    <property type="entry name" value="S_TKc"/>
    <property type="match status" value="1"/>
</dbReference>
<keyword evidence="3 6" id="KW-0547">Nucleotide-binding</keyword>
<dbReference type="Gene3D" id="2.120.10.30">
    <property type="entry name" value="TolB, C-terminal domain"/>
    <property type="match status" value="2"/>
</dbReference>
<dbReference type="GO" id="GO:0004674">
    <property type="term" value="F:protein serine/threonine kinase activity"/>
    <property type="evidence" value="ECO:0007669"/>
    <property type="project" value="UniProtKB-KW"/>
</dbReference>
<evidence type="ECO:0000256" key="3">
    <source>
        <dbReference type="ARBA" id="ARBA00022741"/>
    </source>
</evidence>
<dbReference type="AlphaFoldDB" id="A0A818XQI5"/>
<dbReference type="GO" id="GO:0007166">
    <property type="term" value="P:cell surface receptor signaling pathway"/>
    <property type="evidence" value="ECO:0007669"/>
    <property type="project" value="InterPro"/>
</dbReference>
<dbReference type="Proteomes" id="UP000663848">
    <property type="component" value="Unassembled WGS sequence"/>
</dbReference>
<dbReference type="Pfam" id="PF22215">
    <property type="entry name" value="MLKL_N"/>
    <property type="match status" value="1"/>
</dbReference>
<evidence type="ECO:0000313" key="9">
    <source>
        <dbReference type="EMBL" id="CAF4695274.1"/>
    </source>
</evidence>
<dbReference type="InterPro" id="IPR008271">
    <property type="entry name" value="Ser/Thr_kinase_AS"/>
</dbReference>
<keyword evidence="1" id="KW-0418">Kinase</keyword>
<dbReference type="CDD" id="cd21037">
    <property type="entry name" value="MLKL_NTD"/>
    <property type="match status" value="1"/>
</dbReference>
<dbReference type="GO" id="GO:0005524">
    <property type="term" value="F:ATP binding"/>
    <property type="evidence" value="ECO:0007669"/>
    <property type="project" value="UniProtKB-UniRule"/>
</dbReference>
<dbReference type="Pfam" id="PF01436">
    <property type="entry name" value="NHL"/>
    <property type="match status" value="1"/>
</dbReference>
<dbReference type="Gene3D" id="1.20.930.20">
    <property type="entry name" value="Adaptor protein Cbl, N-terminal domain"/>
    <property type="match status" value="1"/>
</dbReference>
<dbReference type="InterPro" id="IPR001258">
    <property type="entry name" value="NHL_repeat"/>
</dbReference>
<dbReference type="PROSITE" id="PS00107">
    <property type="entry name" value="PROTEIN_KINASE_ATP"/>
    <property type="match status" value="1"/>
</dbReference>
<dbReference type="Pfam" id="PF07714">
    <property type="entry name" value="PK_Tyr_Ser-Thr"/>
    <property type="match status" value="1"/>
</dbReference>
<dbReference type="PRINTS" id="PR00109">
    <property type="entry name" value="TYRKINASE"/>
</dbReference>
<evidence type="ECO:0000259" key="7">
    <source>
        <dbReference type="PROSITE" id="PS50011"/>
    </source>
</evidence>
<dbReference type="InterPro" id="IPR001245">
    <property type="entry name" value="Ser-Thr/Tyr_kinase_cat_dom"/>
</dbReference>
<dbReference type="PROSITE" id="PS00108">
    <property type="entry name" value="PROTEIN_KINASE_ST"/>
    <property type="match status" value="1"/>
</dbReference>
<dbReference type="InterPro" id="IPR051681">
    <property type="entry name" value="Ser/Thr_Kinases-Pseudokinases"/>
</dbReference>
<dbReference type="InterPro" id="IPR000719">
    <property type="entry name" value="Prot_kinase_dom"/>
</dbReference>
<dbReference type="Gene3D" id="1.10.510.10">
    <property type="entry name" value="Transferase(Phosphotransferase) domain 1"/>
    <property type="match status" value="1"/>
</dbReference>
<evidence type="ECO:0000313" key="10">
    <source>
        <dbReference type="Proteomes" id="UP000663872"/>
    </source>
</evidence>
<dbReference type="InterPro" id="IPR011042">
    <property type="entry name" value="6-blade_b-propeller_TolB-like"/>
</dbReference>